<protein>
    <submittedName>
        <fullName evidence="1">Uncharacterized protein</fullName>
    </submittedName>
</protein>
<proteinExistence type="predicted"/>
<reference evidence="1" key="1">
    <citation type="submission" date="2024-07" db="EMBL/GenBank/DDBJ databases">
        <authorList>
            <person name="Yu S.T."/>
        </authorList>
    </citation>
    <scope>NUCLEOTIDE SEQUENCE</scope>
    <source>
        <strain evidence="1">R35</strain>
    </source>
</reference>
<dbReference type="EMBL" id="CP163440">
    <property type="protein sequence ID" value="XDQ64518.1"/>
    <property type="molecule type" value="Genomic_DNA"/>
</dbReference>
<organism evidence="1">
    <name type="scientific">Streptomyces sp. R35</name>
    <dbReference type="NCBI Taxonomy" id="3238630"/>
    <lineage>
        <taxon>Bacteria</taxon>
        <taxon>Bacillati</taxon>
        <taxon>Actinomycetota</taxon>
        <taxon>Actinomycetes</taxon>
        <taxon>Kitasatosporales</taxon>
        <taxon>Streptomycetaceae</taxon>
        <taxon>Streptomyces</taxon>
    </lineage>
</organism>
<gene>
    <name evidence="1" type="ORF">AB5J50_28910</name>
</gene>
<evidence type="ECO:0000313" key="1">
    <source>
        <dbReference type="EMBL" id="XDQ64518.1"/>
    </source>
</evidence>
<dbReference type="RefSeq" id="WP_369261140.1">
    <property type="nucleotide sequence ID" value="NZ_CP163440.1"/>
</dbReference>
<name>A0AB39SD23_9ACTN</name>
<accession>A0AB39SD23</accession>
<sequence>MDRRWDQLVSGGEVLSVDSEYVRVRAQSAAEKLFARRAALNEH</sequence>
<dbReference type="AlphaFoldDB" id="A0AB39SD23"/>